<name>A0A6B0U755_IXORI</name>
<proteinExistence type="predicted"/>
<dbReference type="EMBL" id="GIFC01006309">
    <property type="protein sequence ID" value="MXU88392.1"/>
    <property type="molecule type" value="Transcribed_RNA"/>
</dbReference>
<dbReference type="AlphaFoldDB" id="A0A6B0U755"/>
<reference evidence="2" key="1">
    <citation type="submission" date="2019-12" db="EMBL/GenBank/DDBJ databases">
        <title>An insight into the sialome of adult female Ixodes ricinus ticks feeding for 6 days.</title>
        <authorList>
            <person name="Perner J."/>
            <person name="Ribeiro J.M.C."/>
        </authorList>
    </citation>
    <scope>NUCLEOTIDE SEQUENCE</scope>
    <source>
        <strain evidence="2">Semi-engorged</strain>
        <tissue evidence="2">Salivary glands</tissue>
    </source>
</reference>
<evidence type="ECO:0000256" key="1">
    <source>
        <dbReference type="SAM" id="SignalP"/>
    </source>
</evidence>
<keyword evidence="1" id="KW-0732">Signal</keyword>
<organism evidence="2">
    <name type="scientific">Ixodes ricinus</name>
    <name type="common">Common tick</name>
    <name type="synonym">Acarus ricinus</name>
    <dbReference type="NCBI Taxonomy" id="34613"/>
    <lineage>
        <taxon>Eukaryota</taxon>
        <taxon>Metazoa</taxon>
        <taxon>Ecdysozoa</taxon>
        <taxon>Arthropoda</taxon>
        <taxon>Chelicerata</taxon>
        <taxon>Arachnida</taxon>
        <taxon>Acari</taxon>
        <taxon>Parasitiformes</taxon>
        <taxon>Ixodida</taxon>
        <taxon>Ixodoidea</taxon>
        <taxon>Ixodidae</taxon>
        <taxon>Ixodinae</taxon>
        <taxon>Ixodes</taxon>
    </lineage>
</organism>
<protein>
    <submittedName>
        <fullName evidence="2">Putative secreted protein</fullName>
    </submittedName>
</protein>
<sequence length="101" mass="10873">MWPRLIICFLASMVGMNQVDPFQSAGIVRSGEQSAAGDLPTSSAISGAARTRGMIVCRGERSSEARASNAFHEFGPACGFNQGARTWGRRGRIETFTLYGE</sequence>
<evidence type="ECO:0000313" key="2">
    <source>
        <dbReference type="EMBL" id="MXU88392.1"/>
    </source>
</evidence>
<feature type="chain" id="PRO_5025641642" evidence="1">
    <location>
        <begin position="22"/>
        <end position="101"/>
    </location>
</feature>
<feature type="signal peptide" evidence="1">
    <location>
        <begin position="1"/>
        <end position="21"/>
    </location>
</feature>
<accession>A0A6B0U755</accession>